<dbReference type="GeneID" id="20190246"/>
<dbReference type="Proteomes" id="UP000018817">
    <property type="component" value="Unassembled WGS sequence"/>
</dbReference>
<protein>
    <submittedName>
        <fullName evidence="1">Uncharacterized protein</fullName>
    </submittedName>
</protein>
<name>W2QWA8_PHYN3</name>
<dbReference type="RefSeq" id="XP_008897527.1">
    <property type="nucleotide sequence ID" value="XM_008899279.1"/>
</dbReference>
<reference evidence="1 2" key="2">
    <citation type="submission" date="2013-11" db="EMBL/GenBank/DDBJ databases">
        <title>The Genome Sequence of Phytophthora parasitica INRA-310.</title>
        <authorList>
            <consortium name="The Broad Institute Genomics Platform"/>
            <person name="Russ C."/>
            <person name="Tyler B."/>
            <person name="Panabieres F."/>
            <person name="Shan W."/>
            <person name="Tripathy S."/>
            <person name="Grunwald N."/>
            <person name="Machado M."/>
            <person name="Johnson C.S."/>
            <person name="Arredondo F."/>
            <person name="Hong C."/>
            <person name="Coffey M."/>
            <person name="Young S.K."/>
            <person name="Zeng Q."/>
            <person name="Gargeya S."/>
            <person name="Fitzgerald M."/>
            <person name="Abouelleil A."/>
            <person name="Alvarado L."/>
            <person name="Chapman S.B."/>
            <person name="Gainer-Dewar J."/>
            <person name="Goldberg J."/>
            <person name="Griggs A."/>
            <person name="Gujja S."/>
            <person name="Hansen M."/>
            <person name="Howarth C."/>
            <person name="Imamovic A."/>
            <person name="Ireland A."/>
            <person name="Larimer J."/>
            <person name="McCowan C."/>
            <person name="Murphy C."/>
            <person name="Pearson M."/>
            <person name="Poon T.W."/>
            <person name="Priest M."/>
            <person name="Roberts A."/>
            <person name="Saif S."/>
            <person name="Shea T."/>
            <person name="Sykes S."/>
            <person name="Wortman J."/>
            <person name="Nusbaum C."/>
            <person name="Birren B."/>
        </authorList>
    </citation>
    <scope>NUCLEOTIDE SEQUENCE [LARGE SCALE GENOMIC DNA]</scope>
    <source>
        <strain evidence="1 2">INRA-310</strain>
    </source>
</reference>
<evidence type="ECO:0000313" key="2">
    <source>
        <dbReference type="Proteomes" id="UP000018817"/>
    </source>
</evidence>
<gene>
    <name evidence="1" type="ORF">PPTG_21647</name>
</gene>
<evidence type="ECO:0000313" key="1">
    <source>
        <dbReference type="EMBL" id="ETN17413.1"/>
    </source>
</evidence>
<dbReference type="VEuPathDB" id="FungiDB:PPTG_21647"/>
<organism evidence="1 2">
    <name type="scientific">Phytophthora nicotianae (strain INRA-310)</name>
    <name type="common">Phytophthora parasitica</name>
    <dbReference type="NCBI Taxonomy" id="761204"/>
    <lineage>
        <taxon>Eukaryota</taxon>
        <taxon>Sar</taxon>
        <taxon>Stramenopiles</taxon>
        <taxon>Oomycota</taxon>
        <taxon>Peronosporomycetes</taxon>
        <taxon>Peronosporales</taxon>
        <taxon>Peronosporaceae</taxon>
        <taxon>Phytophthora</taxon>
    </lineage>
</organism>
<dbReference type="EMBL" id="KI669567">
    <property type="protein sequence ID" value="ETN17413.1"/>
    <property type="molecule type" value="Genomic_DNA"/>
</dbReference>
<proteinExistence type="predicted"/>
<reference evidence="2" key="1">
    <citation type="submission" date="2011-12" db="EMBL/GenBank/DDBJ databases">
        <authorList>
            <consortium name="The Broad Institute Genome Sequencing Platform"/>
            <person name="Russ C."/>
            <person name="Tyler B."/>
            <person name="Panabieres F."/>
            <person name="Shan W."/>
            <person name="Tripathy S."/>
            <person name="Grunwald N."/>
            <person name="Machado M."/>
            <person name="Young S.K."/>
            <person name="Zeng Q."/>
            <person name="Gargeya S."/>
            <person name="Fitzgerald M."/>
            <person name="Haas B."/>
            <person name="Abouelleil A."/>
            <person name="Alvarado L."/>
            <person name="Arachchi H.M."/>
            <person name="Berlin A."/>
            <person name="Chapman S.B."/>
            <person name="Gearin G."/>
            <person name="Goldberg J."/>
            <person name="Griggs A."/>
            <person name="Gujja S."/>
            <person name="Hansen M."/>
            <person name="Heiman D."/>
            <person name="Howarth C."/>
            <person name="Larimer J."/>
            <person name="Lui A."/>
            <person name="MacDonald P.J.P."/>
            <person name="McCowen C."/>
            <person name="Montmayeur A."/>
            <person name="Murphy C."/>
            <person name="Neiman D."/>
            <person name="Pearson M."/>
            <person name="Priest M."/>
            <person name="Roberts A."/>
            <person name="Saif S."/>
            <person name="Shea T."/>
            <person name="Sisk P."/>
            <person name="Stolte C."/>
            <person name="Sykes S."/>
            <person name="Wortman J."/>
            <person name="Nusbaum C."/>
            <person name="Birren B."/>
        </authorList>
    </citation>
    <scope>NUCLEOTIDE SEQUENCE [LARGE SCALE GENOMIC DNA]</scope>
    <source>
        <strain evidence="2">INRA-310</strain>
    </source>
</reference>
<dbReference type="AlphaFoldDB" id="W2QWA8"/>
<accession>W2QWA8</accession>
<sequence>MDLPIVRAHLLEDQVTGEYTRAIHSVRMGRQMPCYCTSAGHKNCCTSICALLVA</sequence>